<organism evidence="4 5">
    <name type="scientific">Athelia psychrophila</name>
    <dbReference type="NCBI Taxonomy" id="1759441"/>
    <lineage>
        <taxon>Eukaryota</taxon>
        <taxon>Fungi</taxon>
        <taxon>Dikarya</taxon>
        <taxon>Basidiomycota</taxon>
        <taxon>Agaricomycotina</taxon>
        <taxon>Agaricomycetes</taxon>
        <taxon>Agaricomycetidae</taxon>
        <taxon>Atheliales</taxon>
        <taxon>Atheliaceae</taxon>
        <taxon>Athelia</taxon>
    </lineage>
</organism>
<sequence length="169" mass="18240">MVCASSRRPRHSLLRQPVTIKPPFPISNYTPTTTGFTDLLTQSFPAKSKFKVEDIPDLSGKVALVTGANTGVGLEIAKVMVIAHPPSVFIHSTPCFVGALLSRNAKVYIASRNQKKAEAAIEHLLGATGKDAVFLKLDLATLGIVAEAAKKFLSRETELHMLFNNGSLR</sequence>
<accession>A0A166B748</accession>
<dbReference type="Proteomes" id="UP000076532">
    <property type="component" value="Unassembled WGS sequence"/>
</dbReference>
<dbReference type="Pfam" id="PF00106">
    <property type="entry name" value="adh_short"/>
    <property type="match status" value="1"/>
</dbReference>
<dbReference type="Gene3D" id="3.40.50.720">
    <property type="entry name" value="NAD(P)-binding Rossmann-like Domain"/>
    <property type="match status" value="1"/>
</dbReference>
<dbReference type="STRING" id="436010.A0A166B748"/>
<name>A0A166B748_9AGAM</name>
<dbReference type="PANTHER" id="PTHR24320">
    <property type="entry name" value="RETINOL DEHYDROGENASE"/>
    <property type="match status" value="1"/>
</dbReference>
<dbReference type="InterPro" id="IPR036291">
    <property type="entry name" value="NAD(P)-bd_dom_sf"/>
</dbReference>
<keyword evidence="3" id="KW-0560">Oxidoreductase</keyword>
<evidence type="ECO:0000256" key="1">
    <source>
        <dbReference type="ARBA" id="ARBA00006484"/>
    </source>
</evidence>
<dbReference type="PANTHER" id="PTHR24320:SF236">
    <property type="entry name" value="SHORT-CHAIN DEHYDROGENASE-RELATED"/>
    <property type="match status" value="1"/>
</dbReference>
<evidence type="ECO:0000256" key="3">
    <source>
        <dbReference type="ARBA" id="ARBA00023002"/>
    </source>
</evidence>
<dbReference type="GO" id="GO:0016491">
    <property type="term" value="F:oxidoreductase activity"/>
    <property type="evidence" value="ECO:0007669"/>
    <property type="project" value="UniProtKB-KW"/>
</dbReference>
<dbReference type="InterPro" id="IPR002347">
    <property type="entry name" value="SDR_fam"/>
</dbReference>
<reference evidence="4 5" key="1">
    <citation type="journal article" date="2016" name="Mol. Biol. Evol.">
        <title>Comparative Genomics of Early-Diverging Mushroom-Forming Fungi Provides Insights into the Origins of Lignocellulose Decay Capabilities.</title>
        <authorList>
            <person name="Nagy L.G."/>
            <person name="Riley R."/>
            <person name="Tritt A."/>
            <person name="Adam C."/>
            <person name="Daum C."/>
            <person name="Floudas D."/>
            <person name="Sun H."/>
            <person name="Yadav J.S."/>
            <person name="Pangilinan J."/>
            <person name="Larsson K.H."/>
            <person name="Matsuura K."/>
            <person name="Barry K."/>
            <person name="Labutti K."/>
            <person name="Kuo R."/>
            <person name="Ohm R.A."/>
            <person name="Bhattacharya S.S."/>
            <person name="Shirouzu T."/>
            <person name="Yoshinaga Y."/>
            <person name="Martin F.M."/>
            <person name="Grigoriev I.V."/>
            <person name="Hibbett D.S."/>
        </authorList>
    </citation>
    <scope>NUCLEOTIDE SEQUENCE [LARGE SCALE GENOMIC DNA]</scope>
    <source>
        <strain evidence="4 5">CBS 109695</strain>
    </source>
</reference>
<evidence type="ECO:0000313" key="4">
    <source>
        <dbReference type="EMBL" id="KZP12344.1"/>
    </source>
</evidence>
<dbReference type="EMBL" id="KV417649">
    <property type="protein sequence ID" value="KZP12344.1"/>
    <property type="molecule type" value="Genomic_DNA"/>
</dbReference>
<keyword evidence="5" id="KW-1185">Reference proteome</keyword>
<protein>
    <recommendedName>
        <fullName evidence="6">NAD(P)-binding protein</fullName>
    </recommendedName>
</protein>
<comment type="similarity">
    <text evidence="1">Belongs to the short-chain dehydrogenases/reductases (SDR) family.</text>
</comment>
<gene>
    <name evidence="4" type="ORF">FIBSPDRAFT_836390</name>
</gene>
<evidence type="ECO:0000256" key="2">
    <source>
        <dbReference type="ARBA" id="ARBA00022857"/>
    </source>
</evidence>
<dbReference type="SUPFAM" id="SSF51735">
    <property type="entry name" value="NAD(P)-binding Rossmann-fold domains"/>
    <property type="match status" value="1"/>
</dbReference>
<keyword evidence="2" id="KW-0521">NADP</keyword>
<proteinExistence type="inferred from homology"/>
<evidence type="ECO:0008006" key="6">
    <source>
        <dbReference type="Google" id="ProtNLM"/>
    </source>
</evidence>
<dbReference type="AlphaFoldDB" id="A0A166B748"/>
<evidence type="ECO:0000313" key="5">
    <source>
        <dbReference type="Proteomes" id="UP000076532"/>
    </source>
</evidence>
<dbReference type="OrthoDB" id="191139at2759"/>